<gene>
    <name evidence="1" type="ORF">AM592_13395</name>
</gene>
<dbReference type="SUPFAM" id="SSF103190">
    <property type="entry name" value="Sensory domain-like"/>
    <property type="match status" value="1"/>
</dbReference>
<dbReference type="STRING" id="1441095.AM592_13395"/>
<accession>A0A0M3RA31</accession>
<dbReference type="OrthoDB" id="9816519at2"/>
<dbReference type="Pfam" id="PF22673">
    <property type="entry name" value="MCP-like_PDC_1"/>
    <property type="match status" value="1"/>
</dbReference>
<name>A0A0M3RA31_9BACI</name>
<evidence type="ECO:0008006" key="3">
    <source>
        <dbReference type="Google" id="ProtNLM"/>
    </source>
</evidence>
<dbReference type="RefSeq" id="WP_053604257.1">
    <property type="nucleotide sequence ID" value="NZ_CP012600.1"/>
</dbReference>
<sequence length="166" mass="18482">MGLQHKEVGYLQSIGKGLHETSNSLAAAIQGMNVENRAITNDIQNLDTLQKLLAKISSHHELQTLDPRLHHEILTSYFNETAEIEAIWSNKTDGTFIFSKPEAGLFNAKQREWWKQAMDGAVYVSDPYISAITKASCVTLSQAIKNSEGETIGVIGMDLHTKIERQ</sequence>
<dbReference type="PATRIC" id="fig|1441095.3.peg.2938"/>
<evidence type="ECO:0000313" key="1">
    <source>
        <dbReference type="EMBL" id="ALC82466.1"/>
    </source>
</evidence>
<dbReference type="CDD" id="cd18773">
    <property type="entry name" value="PDC1_HK_sensor"/>
    <property type="match status" value="1"/>
</dbReference>
<dbReference type="InterPro" id="IPR029151">
    <property type="entry name" value="Sensor-like_sf"/>
</dbReference>
<proteinExistence type="predicted"/>
<dbReference type="AlphaFoldDB" id="A0A0M3RA31"/>
<reference evidence="1 2" key="2">
    <citation type="journal article" date="2016" name="Int. J. Syst. Evol. Microbiol.">
        <title>Bacillus gobiensis sp. nov., isolated from a soil sample.</title>
        <authorList>
            <person name="Liu B."/>
            <person name="Liu G.H."/>
            <person name="Cetin S."/>
            <person name="Schumann P."/>
            <person name="Pan Z.Z."/>
            <person name="Chen Q.Q."/>
        </authorList>
    </citation>
    <scope>NUCLEOTIDE SEQUENCE [LARGE SCALE GENOMIC DNA]</scope>
    <source>
        <strain evidence="1 2">FJAT-4402</strain>
    </source>
</reference>
<dbReference type="EMBL" id="CP012600">
    <property type="protein sequence ID" value="ALC82466.1"/>
    <property type="molecule type" value="Genomic_DNA"/>
</dbReference>
<reference evidence="2" key="1">
    <citation type="submission" date="2015-08" db="EMBL/GenBank/DDBJ databases">
        <title>Genome sequencing project for genomic taxonomy and phylogenomics of Bacillus-like bacteria.</title>
        <authorList>
            <person name="Liu B."/>
            <person name="Wang J."/>
            <person name="Zhu Y."/>
            <person name="Liu G."/>
            <person name="Chen Q."/>
            <person name="Chen Z."/>
            <person name="Lan J."/>
            <person name="Che J."/>
            <person name="Ge C."/>
            <person name="Shi H."/>
            <person name="Pan Z."/>
            <person name="Liu X."/>
        </authorList>
    </citation>
    <scope>NUCLEOTIDE SEQUENCE [LARGE SCALE GENOMIC DNA]</scope>
    <source>
        <strain evidence="2">FJAT-4402</strain>
    </source>
</reference>
<organism evidence="1 2">
    <name type="scientific">Bacillus gobiensis</name>
    <dbReference type="NCBI Taxonomy" id="1441095"/>
    <lineage>
        <taxon>Bacteria</taxon>
        <taxon>Bacillati</taxon>
        <taxon>Bacillota</taxon>
        <taxon>Bacilli</taxon>
        <taxon>Bacillales</taxon>
        <taxon>Bacillaceae</taxon>
        <taxon>Bacillus</taxon>
    </lineage>
</organism>
<dbReference type="Gene3D" id="3.30.450.20">
    <property type="entry name" value="PAS domain"/>
    <property type="match status" value="1"/>
</dbReference>
<keyword evidence="2" id="KW-1185">Reference proteome</keyword>
<protein>
    <recommendedName>
        <fullName evidence="3">Cache domain-containing protein</fullName>
    </recommendedName>
</protein>
<evidence type="ECO:0000313" key="2">
    <source>
        <dbReference type="Proteomes" id="UP000067625"/>
    </source>
</evidence>
<dbReference type="Proteomes" id="UP000067625">
    <property type="component" value="Chromosome"/>
</dbReference>